<reference evidence="1" key="1">
    <citation type="journal article" date="2021" name="Proc. Natl. Acad. Sci. U.S.A.">
        <title>A Catalog of Tens of Thousands of Viruses from Human Metagenomes Reveals Hidden Associations with Chronic Diseases.</title>
        <authorList>
            <person name="Tisza M.J."/>
            <person name="Buck C.B."/>
        </authorList>
    </citation>
    <scope>NUCLEOTIDE SEQUENCE</scope>
    <source>
        <strain evidence="1">CtdDI2</strain>
    </source>
</reference>
<name>A0A8S5NRE6_9CAUD</name>
<evidence type="ECO:0000313" key="1">
    <source>
        <dbReference type="EMBL" id="DAD96784.1"/>
    </source>
</evidence>
<proteinExistence type="predicted"/>
<sequence>MTKTYTVRLNTPGIQYWVSSFDIYSEDLTLTNVTKDAALFDSVDIPFIEGVINETFENGCIVEEVGEDE</sequence>
<protein>
    <submittedName>
        <fullName evidence="1">Uncharacterized protein</fullName>
    </submittedName>
</protein>
<organism evidence="1">
    <name type="scientific">Podoviridae sp. ctdDI2</name>
    <dbReference type="NCBI Taxonomy" id="2826567"/>
    <lineage>
        <taxon>Viruses</taxon>
        <taxon>Duplodnaviria</taxon>
        <taxon>Heunggongvirae</taxon>
        <taxon>Uroviricota</taxon>
        <taxon>Caudoviricetes</taxon>
    </lineage>
</organism>
<accession>A0A8S5NRE6</accession>
<dbReference type="EMBL" id="BK015224">
    <property type="protein sequence ID" value="DAD96784.1"/>
    <property type="molecule type" value="Genomic_DNA"/>
</dbReference>